<feature type="region of interest" description="Disordered" evidence="1">
    <location>
        <begin position="39"/>
        <end position="58"/>
    </location>
</feature>
<evidence type="ECO:0000313" key="4">
    <source>
        <dbReference type="Proteomes" id="UP000001879"/>
    </source>
</evidence>
<dbReference type="AlphaFoldDB" id="D3T267"/>
<dbReference type="eggNOG" id="arCOG09089">
    <property type="taxonomic scope" value="Archaea"/>
</dbReference>
<dbReference type="RefSeq" id="WP_004216218.1">
    <property type="nucleotide sequence ID" value="NC_013924.1"/>
</dbReference>
<sequence length="148" mass="16408">MNRRSVLAAGVAAAFGGGLGYRVLQTPPTPGPVTGIDFVARETDPSDQSEEPPRIDETDEHEFFVTGEFIVGNSCNAAMLDTVEYDESADELIIEVVGEDDSWPWEFRCTDIEQYNEYELTVDVESLPARITVIERGSFDDTHTSKEL</sequence>
<gene>
    <name evidence="2" type="ordered locus">Nmag_4161</name>
    <name evidence="3" type="ORF">C500_15015</name>
</gene>
<protein>
    <submittedName>
        <fullName evidence="2">Uncharacterized protein</fullName>
    </submittedName>
</protein>
<geneLocation type="plasmid" evidence="2 4">
    <name>pNMAG02</name>
</geneLocation>
<reference evidence="2" key="4">
    <citation type="submission" date="2016-09" db="EMBL/GenBank/DDBJ databases">
        <authorList>
            <person name="Pfeiffer F."/>
        </authorList>
    </citation>
    <scope>NUCLEOTIDE SEQUENCE</scope>
    <source>
        <strain evidence="2">ATCC 43099</strain>
        <plasmid evidence="2">pNMAG02</plasmid>
    </source>
</reference>
<name>D3T267_NATMM</name>
<keyword evidence="4" id="KW-1185">Reference proteome</keyword>
<dbReference type="HOGENOM" id="CLU_1754749_0_0_2"/>
<evidence type="ECO:0000313" key="3">
    <source>
        <dbReference type="EMBL" id="ELY26484.1"/>
    </source>
</evidence>
<dbReference type="GeneID" id="8828895"/>
<reference evidence="3 5" key="3">
    <citation type="journal article" date="2014" name="PLoS Genet.">
        <title>Phylogenetically driven sequencing of extremely halophilic archaea reveals strategies for static and dynamic osmo-response.</title>
        <authorList>
            <person name="Becker E.A."/>
            <person name="Seitzer P.M."/>
            <person name="Tritt A."/>
            <person name="Larsen D."/>
            <person name="Krusor M."/>
            <person name="Yao A.I."/>
            <person name="Wu D."/>
            <person name="Madern D."/>
            <person name="Eisen J.A."/>
            <person name="Darling A.E."/>
            <person name="Facciotti M.T."/>
        </authorList>
    </citation>
    <scope>NUCLEOTIDE SEQUENCE [LARGE SCALE GENOMIC DNA]</scope>
    <source>
        <strain evidence="5">ATCC 43099 / DSM 3394 / CCM 3739 / CIP 104546 / IAM 13178 / JCM 8861 / NBRC 102185 / NCIMB 2190 / MS3</strain>
        <strain evidence="3">MS-3</strain>
    </source>
</reference>
<reference evidence="4" key="1">
    <citation type="submission" date="2010-02" db="EMBL/GenBank/DDBJ databases">
        <title>Complete sequence of plasmid 2 of Natrialba magadii ATCC 43099.</title>
        <authorList>
            <consortium name="US DOE Joint Genome Institute"/>
            <person name="Lucas S."/>
            <person name="Copeland A."/>
            <person name="Lapidus A."/>
            <person name="Cheng J.-F."/>
            <person name="Bruce D."/>
            <person name="Goodwin L."/>
            <person name="Pitluck S."/>
            <person name="Davenport K."/>
            <person name="Saunders E."/>
            <person name="Detter J.C."/>
            <person name="Han C."/>
            <person name="Tapia R."/>
            <person name="Land M."/>
            <person name="Hauser L."/>
            <person name="Kyrpides N."/>
            <person name="Mikhailova N."/>
            <person name="De Castro R.E."/>
            <person name="Maupin-Furlow J.A."/>
            <person name="Woyke T."/>
        </authorList>
    </citation>
    <scope>NUCLEOTIDE SEQUENCE [LARGE SCALE GENOMIC DNA]</scope>
    <source>
        <strain evidence="4">ATCC 43099 / DSM 3394 / CCM 3739 / CIP 104546 / IAM 13178 / JCM 8861 / NBRC 102185 / NCIMB 2190 / MS3</strain>
        <plasmid evidence="4">pNMAG02</plasmid>
    </source>
</reference>
<dbReference type="KEGG" id="nmg:Nmag_4161"/>
<dbReference type="PaxDb" id="547559-Nmag_4161"/>
<evidence type="ECO:0000313" key="2">
    <source>
        <dbReference type="EMBL" id="ADD07676.1"/>
    </source>
</evidence>
<reference evidence="2 4" key="2">
    <citation type="journal article" date="2012" name="BMC Genomics">
        <title>A comparative genomics perspective on the genetic content of the alkaliphilic haloarchaeon Natrialba magadii ATCC 43099T.</title>
        <authorList>
            <person name="Siddaramappa S."/>
            <person name="Challacombe J.F."/>
            <person name="Decastro R.E."/>
            <person name="Pfeiffer F."/>
            <person name="Sastre D.E."/>
            <person name="Gimenez M.I."/>
            <person name="Paggi R.A."/>
            <person name="Detter J.C."/>
            <person name="Davenport K.W."/>
            <person name="Goodwin L.A."/>
            <person name="Kyrpides N."/>
            <person name="Tapia R."/>
            <person name="Pitluck S."/>
            <person name="Lucas S."/>
            <person name="Woyke T."/>
            <person name="Maupin-Furlow J.A."/>
        </authorList>
    </citation>
    <scope>NUCLEOTIDE SEQUENCE [LARGE SCALE GENOMIC DNA]</scope>
    <source>
        <strain evidence="2">ATCC 43099</strain>
        <strain evidence="4">ATCC 43099 / DSM 3394 / CCM 3739 / CIP 104546 / IAM 13178 / JCM 8861 / NBRC 102185 / NCIMB 2190 / MS3</strain>
    </source>
</reference>
<dbReference type="EMBL" id="AOHS01000051">
    <property type="protein sequence ID" value="ELY26484.1"/>
    <property type="molecule type" value="Genomic_DNA"/>
</dbReference>
<dbReference type="EMBL" id="CP001934">
    <property type="protein sequence ID" value="ADD07676.1"/>
    <property type="molecule type" value="Genomic_DNA"/>
</dbReference>
<evidence type="ECO:0000313" key="5">
    <source>
        <dbReference type="Proteomes" id="UP000011543"/>
    </source>
</evidence>
<proteinExistence type="predicted"/>
<dbReference type="Proteomes" id="UP000011543">
    <property type="component" value="Unassembled WGS sequence"/>
</dbReference>
<keyword evidence="2" id="KW-0614">Plasmid</keyword>
<accession>D3T267</accession>
<dbReference type="Proteomes" id="UP000001879">
    <property type="component" value="Plasmid pNMAG02"/>
</dbReference>
<evidence type="ECO:0000256" key="1">
    <source>
        <dbReference type="SAM" id="MobiDB-lite"/>
    </source>
</evidence>
<organism evidence="2 4">
    <name type="scientific">Natrialba magadii (strain ATCC 43099 / DSM 3394 / CCM 3739 / CIP 104546 / IAM 13178 / JCM 8861 / NBRC 102185 / NCIMB 2190 / MS3)</name>
    <name type="common">Natronobacterium magadii</name>
    <dbReference type="NCBI Taxonomy" id="547559"/>
    <lineage>
        <taxon>Archaea</taxon>
        <taxon>Methanobacteriati</taxon>
        <taxon>Methanobacteriota</taxon>
        <taxon>Stenosarchaea group</taxon>
        <taxon>Halobacteria</taxon>
        <taxon>Halobacteriales</taxon>
        <taxon>Natrialbaceae</taxon>
        <taxon>Natrialba</taxon>
    </lineage>
</organism>